<evidence type="ECO:0000259" key="1">
    <source>
        <dbReference type="SMART" id="SM00065"/>
    </source>
</evidence>
<dbReference type="PANTHER" id="PTHR33744">
    <property type="entry name" value="CARBOHYDRATE DIACID REGULATOR"/>
    <property type="match status" value="1"/>
</dbReference>
<dbReference type="Proteomes" id="UP000247459">
    <property type="component" value="Unassembled WGS sequence"/>
</dbReference>
<dbReference type="InterPro" id="IPR029016">
    <property type="entry name" value="GAF-like_dom_sf"/>
</dbReference>
<feature type="domain" description="GAF" evidence="1">
    <location>
        <begin position="129"/>
        <end position="288"/>
    </location>
</feature>
<dbReference type="InterPro" id="IPR025736">
    <property type="entry name" value="PucR_C-HTH_dom"/>
</dbReference>
<dbReference type="OrthoDB" id="143422at2"/>
<evidence type="ECO:0000313" key="2">
    <source>
        <dbReference type="EMBL" id="PYY30173.1"/>
    </source>
</evidence>
<dbReference type="InterPro" id="IPR051448">
    <property type="entry name" value="CdaR-like_regulators"/>
</dbReference>
<reference evidence="2 3" key="1">
    <citation type="submission" date="2018-01" db="EMBL/GenBank/DDBJ databases">
        <title>Genome sequence of the PGP bacterium Paenibacillus illinoisensis E3.</title>
        <authorList>
            <person name="Rolli E."/>
            <person name="Marasco R."/>
            <person name="Bessem C."/>
            <person name="Michoud G."/>
            <person name="Gaiarsa S."/>
            <person name="Borin S."/>
            <person name="Daffonchio D."/>
        </authorList>
    </citation>
    <scope>NUCLEOTIDE SEQUENCE [LARGE SCALE GENOMIC DNA]</scope>
    <source>
        <strain evidence="2 3">E3</strain>
    </source>
</reference>
<dbReference type="PANTHER" id="PTHR33744:SF1">
    <property type="entry name" value="DNA-BINDING TRANSCRIPTIONAL ACTIVATOR ADER"/>
    <property type="match status" value="1"/>
</dbReference>
<evidence type="ECO:0000313" key="3">
    <source>
        <dbReference type="Proteomes" id="UP000247459"/>
    </source>
</evidence>
<dbReference type="SMART" id="SM00065">
    <property type="entry name" value="GAF"/>
    <property type="match status" value="1"/>
</dbReference>
<protein>
    <submittedName>
        <fullName evidence="2">GAF domain protein</fullName>
    </submittedName>
</protein>
<organism evidence="2 3">
    <name type="scientific">Paenibacillus illinoisensis</name>
    <dbReference type="NCBI Taxonomy" id="59845"/>
    <lineage>
        <taxon>Bacteria</taxon>
        <taxon>Bacillati</taxon>
        <taxon>Bacillota</taxon>
        <taxon>Bacilli</taxon>
        <taxon>Bacillales</taxon>
        <taxon>Paenibacillaceae</taxon>
        <taxon>Paenibacillus</taxon>
    </lineage>
</organism>
<dbReference type="Gene3D" id="3.30.450.40">
    <property type="match status" value="1"/>
</dbReference>
<dbReference type="InterPro" id="IPR042070">
    <property type="entry name" value="PucR_C-HTH_sf"/>
</dbReference>
<gene>
    <name evidence="2" type="ORF">PIL02S_01451</name>
</gene>
<dbReference type="AlphaFoldDB" id="A0A2W0CAS5"/>
<dbReference type="SUPFAM" id="SSF55781">
    <property type="entry name" value="GAF domain-like"/>
    <property type="match status" value="1"/>
</dbReference>
<dbReference type="EMBL" id="PRLG01000011">
    <property type="protein sequence ID" value="PYY30173.1"/>
    <property type="molecule type" value="Genomic_DNA"/>
</dbReference>
<dbReference type="Pfam" id="PF13185">
    <property type="entry name" value="GAF_2"/>
    <property type="match status" value="1"/>
</dbReference>
<accession>A0A2W0CAS5</accession>
<dbReference type="Pfam" id="PF13556">
    <property type="entry name" value="HTH_30"/>
    <property type="match status" value="1"/>
</dbReference>
<proteinExistence type="predicted"/>
<dbReference type="Gene3D" id="1.10.10.2840">
    <property type="entry name" value="PucR C-terminal helix-turn-helix domain"/>
    <property type="match status" value="1"/>
</dbReference>
<sequence length="689" mass="77993">MNGILHEILRERLGKCDYEVWISSNWEDWVLNEAIGKKESIPPCFDESLPLQHPKVEQELDDVVLVFLPYSNNICVAIRVFKNWHCSAEDLVTLSSLLYPYYTEAVASKHERALNEIMNSIRDVTQLLDLNELLGRILVSALSVIPYECIGVLWRYDPAIDALKVKARAGEMGEDMLKMKLKPGEGIIGNTFKRGTPKLYNSFSTVEDDFGNMTPDNKYHLNSAYDFQNIGSIISVPIKVGGEPDCVLIVYQKGKVPIFTESDVRLLQSFADQVSIAITNAQLYEDLSKRNETLIKRDEIHSSLMRLSLQNKGAVSIVNELTRIIGVPIVFIDFIDNEWIPKRSSVLNDWDMEKLRNLYESLQHPDYLTCIKGEESQVFQYLYPIASANQCLGYLIMQMNSPLEPLQLIALEQGSSILALELMRKQSLAEFYFKKTQQFFNELRLSQDSEDYWQKSGEIGIGPSTSIVVGLLEFADRLNPSTYSPLSVQLIAYLREKMPSGTLPVAFGDERRITLLLIVTDAVKPGKLEQQFSSLVKDWESRNQVKLFGGLSSIRSGVDAINTGFQEADKALAYQKTRGERGTIRYTDIGVNRLFIRQSAEDLNTFMAEIFEPLRPAKGQTGGLEETLMTYMASGGSAAQTAATLHIHINTLYQRIRKIEEILGMSLSNQEHLLHLQLACYLRQTYRSS</sequence>
<name>A0A2W0CAS5_9BACL</name>
<comment type="caution">
    <text evidence="2">The sequence shown here is derived from an EMBL/GenBank/DDBJ whole genome shotgun (WGS) entry which is preliminary data.</text>
</comment>
<dbReference type="InterPro" id="IPR003018">
    <property type="entry name" value="GAF"/>
</dbReference>
<dbReference type="RefSeq" id="WP_110757178.1">
    <property type="nucleotide sequence ID" value="NZ_PRLG01000011.1"/>
</dbReference>